<evidence type="ECO:0000256" key="1">
    <source>
        <dbReference type="SAM" id="SignalP"/>
    </source>
</evidence>
<reference evidence="2" key="1">
    <citation type="submission" date="2022-12" db="EMBL/GenBank/DDBJ databases">
        <title>Paracoccus onchidii sp. nov., isolated from a marine invertebrate from the South China Sea.</title>
        <authorList>
            <person name="Xu S."/>
            <person name="Liu Z."/>
            <person name="Xu Y."/>
        </authorList>
    </citation>
    <scope>NUCLEOTIDE SEQUENCE</scope>
    <source>
        <strain evidence="2">Z330</strain>
    </source>
</reference>
<comment type="caution">
    <text evidence="2">The sequence shown here is derived from an EMBL/GenBank/DDBJ whole genome shotgun (WGS) entry which is preliminary data.</text>
</comment>
<sequence length="87" mass="8948">MTFKNISAALTAVAILAGAASATAAPFANERPDLNATAGVAEKTEVTAGTIYRGKELQRRDVDAGREIAVTVIPSSGKIDRSSRGDS</sequence>
<name>A0ABT4ZCB7_9RHOB</name>
<dbReference type="EMBL" id="JAQBIE010000005">
    <property type="protein sequence ID" value="MDB6177003.1"/>
    <property type="molecule type" value="Genomic_DNA"/>
</dbReference>
<organism evidence="2 3">
    <name type="scientific">Paracoccus onchidii</name>
    <dbReference type="NCBI Taxonomy" id="3017813"/>
    <lineage>
        <taxon>Bacteria</taxon>
        <taxon>Pseudomonadati</taxon>
        <taxon>Pseudomonadota</taxon>
        <taxon>Alphaproteobacteria</taxon>
        <taxon>Rhodobacterales</taxon>
        <taxon>Paracoccaceae</taxon>
        <taxon>Paracoccus</taxon>
    </lineage>
</organism>
<accession>A0ABT4ZCB7</accession>
<keyword evidence="1" id="KW-0732">Signal</keyword>
<proteinExistence type="predicted"/>
<dbReference type="RefSeq" id="WP_271888129.1">
    <property type="nucleotide sequence ID" value="NZ_JAQBIE010000005.1"/>
</dbReference>
<feature type="chain" id="PRO_5046822226" evidence="1">
    <location>
        <begin position="25"/>
        <end position="87"/>
    </location>
</feature>
<dbReference type="Proteomes" id="UP001165641">
    <property type="component" value="Unassembled WGS sequence"/>
</dbReference>
<gene>
    <name evidence="2" type="ORF">PAF17_05715</name>
</gene>
<protein>
    <submittedName>
        <fullName evidence="2">Uncharacterized protein</fullName>
    </submittedName>
</protein>
<keyword evidence="3" id="KW-1185">Reference proteome</keyword>
<feature type="signal peptide" evidence="1">
    <location>
        <begin position="1"/>
        <end position="24"/>
    </location>
</feature>
<evidence type="ECO:0000313" key="3">
    <source>
        <dbReference type="Proteomes" id="UP001165641"/>
    </source>
</evidence>
<evidence type="ECO:0000313" key="2">
    <source>
        <dbReference type="EMBL" id="MDB6177003.1"/>
    </source>
</evidence>